<evidence type="ECO:0000313" key="12">
    <source>
        <dbReference type="EMBL" id="CAD8457579.1"/>
    </source>
</evidence>
<evidence type="ECO:0000256" key="3">
    <source>
        <dbReference type="ARBA" id="ARBA00022448"/>
    </source>
</evidence>
<feature type="transmembrane region" description="Helical" evidence="11">
    <location>
        <begin position="6"/>
        <end position="29"/>
    </location>
</feature>
<keyword evidence="8" id="KW-0458">Lysosome</keyword>
<accession>A0A7S0DL64</accession>
<comment type="similarity">
    <text evidence="2">Belongs to the LIMR family. LMBRD1 subfamily.</text>
</comment>
<feature type="transmembrane region" description="Helical" evidence="11">
    <location>
        <begin position="41"/>
        <end position="60"/>
    </location>
</feature>
<feature type="coiled-coil region" evidence="10">
    <location>
        <begin position="212"/>
        <end position="267"/>
    </location>
</feature>
<dbReference type="GO" id="GO:0005765">
    <property type="term" value="C:lysosomal membrane"/>
    <property type="evidence" value="ECO:0007669"/>
    <property type="project" value="UniProtKB-SubCell"/>
</dbReference>
<dbReference type="EMBL" id="HBEM01024336">
    <property type="protein sequence ID" value="CAD8457579.1"/>
    <property type="molecule type" value="Transcribed_RNA"/>
</dbReference>
<keyword evidence="9" id="KW-0170">Cobalt</keyword>
<evidence type="ECO:0000256" key="9">
    <source>
        <dbReference type="ARBA" id="ARBA00023285"/>
    </source>
</evidence>
<evidence type="ECO:0000256" key="2">
    <source>
        <dbReference type="ARBA" id="ARBA00009901"/>
    </source>
</evidence>
<sequence>MIVATIFPYHWMMLGIFLTVSVICSWRMVSYYSDPSSRHGMATLVINMSVLCALSSILLIPVDIFTTTRDVQILEIASMYIAVYTGLAIAVCILTPFAYFYVDETDSGEEECTIKSATACRSTFYVLVGLAIVLAGIMVVGEREGSHVTTQEAANMWMQALADDDQRKGALYRALLIVMATFIAFGFINVVFYGGFGLASMPIKLIRGNLGADEEKLELEFSRLKLKQEKQAIEKRVSRSKRVREKVNEIERKIKIAERRMAQLDRRSTKGMAYIATIIAPFRVAIGMSLMIISLLVVTTILMGCIDRFFHSKCGFQCGYMAGKSELMPNPFDYVMVRFSEYFPLDYILFVFIALYLFLCVAHGVGRVGIRVLGVQIYKLRQRRTPAQGLLMSGAIVGISAMAIPVILLALSPQYVRFGSQSYVPKDGSGKLPCEMSSLIGEESTCRLTYFARFIGTQTTNNRFFSLAFFFGEAAFGLVSLVSLLHALCRRRDGAFEEELSDDDECESDLDEGGLETIGEELRSLTDRV</sequence>
<feature type="transmembrane region" description="Helical" evidence="11">
    <location>
        <begin position="123"/>
        <end position="141"/>
    </location>
</feature>
<evidence type="ECO:0000256" key="10">
    <source>
        <dbReference type="SAM" id="Coils"/>
    </source>
</evidence>
<dbReference type="GO" id="GO:0031419">
    <property type="term" value="F:cobalamin binding"/>
    <property type="evidence" value="ECO:0007669"/>
    <property type="project" value="UniProtKB-KW"/>
</dbReference>
<dbReference type="InterPro" id="IPR050854">
    <property type="entry name" value="LMBD1_LysCbl_Transport"/>
</dbReference>
<gene>
    <name evidence="12" type="ORF">LAMO00422_LOCUS16528</name>
</gene>
<organism evidence="12">
    <name type="scientific">Amorphochlora amoebiformis</name>
    <dbReference type="NCBI Taxonomy" id="1561963"/>
    <lineage>
        <taxon>Eukaryota</taxon>
        <taxon>Sar</taxon>
        <taxon>Rhizaria</taxon>
        <taxon>Cercozoa</taxon>
        <taxon>Chlorarachniophyceae</taxon>
        <taxon>Amorphochlora</taxon>
    </lineage>
</organism>
<feature type="transmembrane region" description="Helical" evidence="11">
    <location>
        <begin position="80"/>
        <end position="102"/>
    </location>
</feature>
<feature type="transmembrane region" description="Helical" evidence="11">
    <location>
        <begin position="464"/>
        <end position="485"/>
    </location>
</feature>
<keyword evidence="10" id="KW-0175">Coiled coil</keyword>
<evidence type="ECO:0000256" key="11">
    <source>
        <dbReference type="SAM" id="Phobius"/>
    </source>
</evidence>
<evidence type="ECO:0000256" key="4">
    <source>
        <dbReference type="ARBA" id="ARBA00022628"/>
    </source>
</evidence>
<keyword evidence="4" id="KW-0846">Cobalamin</keyword>
<feature type="transmembrane region" description="Helical" evidence="11">
    <location>
        <begin position="273"/>
        <end position="303"/>
    </location>
</feature>
<dbReference type="GO" id="GO:0072665">
    <property type="term" value="P:protein localization to vacuole"/>
    <property type="evidence" value="ECO:0007669"/>
    <property type="project" value="TreeGrafter"/>
</dbReference>
<dbReference type="AlphaFoldDB" id="A0A7S0DL64"/>
<evidence type="ECO:0000256" key="8">
    <source>
        <dbReference type="ARBA" id="ARBA00023228"/>
    </source>
</evidence>
<keyword evidence="7 11" id="KW-0472">Membrane</keyword>
<keyword evidence="3" id="KW-0813">Transport</keyword>
<evidence type="ECO:0000256" key="6">
    <source>
        <dbReference type="ARBA" id="ARBA00022989"/>
    </source>
</evidence>
<keyword evidence="5 11" id="KW-0812">Transmembrane</keyword>
<keyword evidence="6 11" id="KW-1133">Transmembrane helix</keyword>
<dbReference type="Pfam" id="PF04791">
    <property type="entry name" value="LMBR1"/>
    <property type="match status" value="1"/>
</dbReference>
<feature type="transmembrane region" description="Helical" evidence="11">
    <location>
        <begin position="174"/>
        <end position="199"/>
    </location>
</feature>
<dbReference type="InterPro" id="IPR006876">
    <property type="entry name" value="LMBR1-like_membr_prot"/>
</dbReference>
<evidence type="ECO:0000256" key="1">
    <source>
        <dbReference type="ARBA" id="ARBA00004155"/>
    </source>
</evidence>
<proteinExistence type="inferred from homology"/>
<evidence type="ECO:0008006" key="13">
    <source>
        <dbReference type="Google" id="ProtNLM"/>
    </source>
</evidence>
<comment type="subcellular location">
    <subcellularLocation>
        <location evidence="1">Lysosome membrane</location>
        <topology evidence="1">Multi-pass membrane protein</topology>
    </subcellularLocation>
</comment>
<feature type="transmembrane region" description="Helical" evidence="11">
    <location>
        <begin position="347"/>
        <end position="370"/>
    </location>
</feature>
<dbReference type="PANTHER" id="PTHR16130:SF2">
    <property type="entry name" value="LYSOSOMAL COBALAMIN TRANSPORT ESCORT PROTEIN LMBD1"/>
    <property type="match status" value="1"/>
</dbReference>
<protein>
    <recommendedName>
        <fullName evidence="13">Lysosomal cobalamin transporter</fullName>
    </recommendedName>
</protein>
<name>A0A7S0DL64_9EUKA</name>
<evidence type="ECO:0000256" key="5">
    <source>
        <dbReference type="ARBA" id="ARBA00022692"/>
    </source>
</evidence>
<reference evidence="12" key="1">
    <citation type="submission" date="2021-01" db="EMBL/GenBank/DDBJ databases">
        <authorList>
            <person name="Corre E."/>
            <person name="Pelletier E."/>
            <person name="Niang G."/>
            <person name="Scheremetjew M."/>
            <person name="Finn R."/>
            <person name="Kale V."/>
            <person name="Holt S."/>
            <person name="Cochrane G."/>
            <person name="Meng A."/>
            <person name="Brown T."/>
            <person name="Cohen L."/>
        </authorList>
    </citation>
    <scope>NUCLEOTIDE SEQUENCE</scope>
    <source>
        <strain evidence="12">CCMP2058</strain>
    </source>
</reference>
<dbReference type="PANTHER" id="PTHR16130">
    <property type="entry name" value="LYSOSOMAL COBALAMIN TRANSPORTER-RELATED"/>
    <property type="match status" value="1"/>
</dbReference>
<feature type="transmembrane region" description="Helical" evidence="11">
    <location>
        <begin position="390"/>
        <end position="411"/>
    </location>
</feature>
<evidence type="ECO:0000256" key="7">
    <source>
        <dbReference type="ARBA" id="ARBA00023136"/>
    </source>
</evidence>